<dbReference type="AlphaFoldDB" id="A0A9D4QX65"/>
<evidence type="ECO:0000313" key="3">
    <source>
        <dbReference type="Proteomes" id="UP000828390"/>
    </source>
</evidence>
<proteinExistence type="predicted"/>
<evidence type="ECO:0000313" key="2">
    <source>
        <dbReference type="EMBL" id="KAH3846854.1"/>
    </source>
</evidence>
<keyword evidence="3" id="KW-1185">Reference proteome</keyword>
<accession>A0A9D4QX65</accession>
<protein>
    <submittedName>
        <fullName evidence="2">Uncharacterized protein</fullName>
    </submittedName>
</protein>
<reference evidence="2" key="1">
    <citation type="journal article" date="2019" name="bioRxiv">
        <title>The Genome of the Zebra Mussel, Dreissena polymorpha: A Resource for Invasive Species Research.</title>
        <authorList>
            <person name="McCartney M.A."/>
            <person name="Auch B."/>
            <person name="Kono T."/>
            <person name="Mallez S."/>
            <person name="Zhang Y."/>
            <person name="Obille A."/>
            <person name="Becker A."/>
            <person name="Abrahante J.E."/>
            <person name="Garbe J."/>
            <person name="Badalamenti J.P."/>
            <person name="Herman A."/>
            <person name="Mangelson H."/>
            <person name="Liachko I."/>
            <person name="Sullivan S."/>
            <person name="Sone E.D."/>
            <person name="Koren S."/>
            <person name="Silverstein K.A.T."/>
            <person name="Beckman K.B."/>
            <person name="Gohl D.M."/>
        </authorList>
    </citation>
    <scope>NUCLEOTIDE SEQUENCE</scope>
    <source>
        <strain evidence="2">Duluth1</strain>
        <tissue evidence="2">Whole animal</tissue>
    </source>
</reference>
<organism evidence="2 3">
    <name type="scientific">Dreissena polymorpha</name>
    <name type="common">Zebra mussel</name>
    <name type="synonym">Mytilus polymorpha</name>
    <dbReference type="NCBI Taxonomy" id="45954"/>
    <lineage>
        <taxon>Eukaryota</taxon>
        <taxon>Metazoa</taxon>
        <taxon>Spiralia</taxon>
        <taxon>Lophotrochozoa</taxon>
        <taxon>Mollusca</taxon>
        <taxon>Bivalvia</taxon>
        <taxon>Autobranchia</taxon>
        <taxon>Heteroconchia</taxon>
        <taxon>Euheterodonta</taxon>
        <taxon>Imparidentia</taxon>
        <taxon>Neoheterodontei</taxon>
        <taxon>Myida</taxon>
        <taxon>Dreissenoidea</taxon>
        <taxon>Dreissenidae</taxon>
        <taxon>Dreissena</taxon>
    </lineage>
</organism>
<sequence length="93" mass="10517">MFVPPVSLYVKDGFVEESEKRKAAIENLPDCRLPPEGSSDQRDCVVEIETRKADSNSLLDYTLPSKRPSEHQIPQKTERPTVPRKGMCTCNIL</sequence>
<dbReference type="Proteomes" id="UP000828390">
    <property type="component" value="Unassembled WGS sequence"/>
</dbReference>
<dbReference type="EMBL" id="JAIWYP010000003">
    <property type="protein sequence ID" value="KAH3846854.1"/>
    <property type="molecule type" value="Genomic_DNA"/>
</dbReference>
<name>A0A9D4QX65_DREPO</name>
<feature type="region of interest" description="Disordered" evidence="1">
    <location>
        <begin position="59"/>
        <end position="85"/>
    </location>
</feature>
<evidence type="ECO:0000256" key="1">
    <source>
        <dbReference type="SAM" id="MobiDB-lite"/>
    </source>
</evidence>
<gene>
    <name evidence="2" type="ORF">DPMN_089160</name>
</gene>
<comment type="caution">
    <text evidence="2">The sequence shown here is derived from an EMBL/GenBank/DDBJ whole genome shotgun (WGS) entry which is preliminary data.</text>
</comment>
<reference evidence="2" key="2">
    <citation type="submission" date="2020-11" db="EMBL/GenBank/DDBJ databases">
        <authorList>
            <person name="McCartney M.A."/>
            <person name="Auch B."/>
            <person name="Kono T."/>
            <person name="Mallez S."/>
            <person name="Becker A."/>
            <person name="Gohl D.M."/>
            <person name="Silverstein K.A.T."/>
            <person name="Koren S."/>
            <person name="Bechman K.B."/>
            <person name="Herman A."/>
            <person name="Abrahante J.E."/>
            <person name="Garbe J."/>
        </authorList>
    </citation>
    <scope>NUCLEOTIDE SEQUENCE</scope>
    <source>
        <strain evidence="2">Duluth1</strain>
        <tissue evidence="2">Whole animal</tissue>
    </source>
</reference>